<keyword evidence="2" id="KW-1185">Reference proteome</keyword>
<accession>A0A6J8CDI3</accession>
<gene>
    <name evidence="1" type="ORF">MCOR_28159</name>
</gene>
<dbReference type="Proteomes" id="UP000507470">
    <property type="component" value="Unassembled WGS sequence"/>
</dbReference>
<dbReference type="InterPro" id="IPR036179">
    <property type="entry name" value="Ig-like_dom_sf"/>
</dbReference>
<dbReference type="EMBL" id="CACVKT020005120">
    <property type="protein sequence ID" value="CAC5393289.1"/>
    <property type="molecule type" value="Genomic_DNA"/>
</dbReference>
<reference evidence="1 2" key="1">
    <citation type="submission" date="2020-06" db="EMBL/GenBank/DDBJ databases">
        <authorList>
            <person name="Li R."/>
            <person name="Bekaert M."/>
        </authorList>
    </citation>
    <scope>NUCLEOTIDE SEQUENCE [LARGE SCALE GENOMIC DNA]</scope>
    <source>
        <strain evidence="2">wild</strain>
    </source>
</reference>
<evidence type="ECO:0000313" key="1">
    <source>
        <dbReference type="EMBL" id="CAC5393289.1"/>
    </source>
</evidence>
<protein>
    <recommendedName>
        <fullName evidence="3">Ig-like domain-containing protein</fullName>
    </recommendedName>
</protein>
<evidence type="ECO:0000313" key="2">
    <source>
        <dbReference type="Proteomes" id="UP000507470"/>
    </source>
</evidence>
<dbReference type="SUPFAM" id="SSF48726">
    <property type="entry name" value="Immunoglobulin"/>
    <property type="match status" value="1"/>
</dbReference>
<sequence>MEVEANIIHIGDTINITCTVHGVESIDYGVTRQWSKGPHLVCYNGNPTNIWKYKEYISGNQFKLQISNITEADLNCKYQCRYKFGIMTKTLDVHTDNFEYLPAENTTDFSYTYTRDASLKVELHLRKIFPLPNCSLMIEEVFFILKNGTSERNEIYYNVSYYNQWNISLKCSTELRVTCLLIETHMVANERYDVKCGNQAVCTDRKLDEDTNMCVQKTKIESITSIARNRKDDIFHSTVNRKTML</sequence>
<dbReference type="InterPro" id="IPR013783">
    <property type="entry name" value="Ig-like_fold"/>
</dbReference>
<dbReference type="Gene3D" id="2.60.40.10">
    <property type="entry name" value="Immunoglobulins"/>
    <property type="match status" value="1"/>
</dbReference>
<proteinExistence type="predicted"/>
<evidence type="ECO:0008006" key="3">
    <source>
        <dbReference type="Google" id="ProtNLM"/>
    </source>
</evidence>
<organism evidence="1 2">
    <name type="scientific">Mytilus coruscus</name>
    <name type="common">Sea mussel</name>
    <dbReference type="NCBI Taxonomy" id="42192"/>
    <lineage>
        <taxon>Eukaryota</taxon>
        <taxon>Metazoa</taxon>
        <taxon>Spiralia</taxon>
        <taxon>Lophotrochozoa</taxon>
        <taxon>Mollusca</taxon>
        <taxon>Bivalvia</taxon>
        <taxon>Autobranchia</taxon>
        <taxon>Pteriomorphia</taxon>
        <taxon>Mytilida</taxon>
        <taxon>Mytiloidea</taxon>
        <taxon>Mytilidae</taxon>
        <taxon>Mytilinae</taxon>
        <taxon>Mytilus</taxon>
    </lineage>
</organism>
<dbReference type="AlphaFoldDB" id="A0A6J8CDI3"/>
<name>A0A6J8CDI3_MYTCO</name>